<dbReference type="SUPFAM" id="SSF48371">
    <property type="entry name" value="ARM repeat"/>
    <property type="match status" value="1"/>
</dbReference>
<proteinExistence type="predicted"/>
<dbReference type="RefSeq" id="WP_194452037.1">
    <property type="nucleotide sequence ID" value="NZ_CP063849.1"/>
</dbReference>
<dbReference type="InterPro" id="IPR011989">
    <property type="entry name" value="ARM-like"/>
</dbReference>
<sequence>MLFTAAPLILGQQPPPVSRLIQQFEGEKVFWRQFEIAKAIAERNDPSILPRLEPWLTHNDRHFRGNAAFIFGRLGDRRGFDVIVAILGDHSETRIVDTISSNGRPFVEGQIREDRYYAAHLLGDLKDPRAIPILVPLLAETGIDYIVPRSLAQIGGRSAIAPLIATLSDRSPSMRVLAIKALADLKATEALPHLRLLLNDQQRCDFDKSESVAEAAKEAITAIQPKTAR</sequence>
<evidence type="ECO:0000313" key="2">
    <source>
        <dbReference type="Proteomes" id="UP000593892"/>
    </source>
</evidence>
<dbReference type="Pfam" id="PF03130">
    <property type="entry name" value="HEAT_PBS"/>
    <property type="match status" value="1"/>
</dbReference>
<dbReference type="InterPro" id="IPR016024">
    <property type="entry name" value="ARM-type_fold"/>
</dbReference>
<dbReference type="InterPro" id="IPR004155">
    <property type="entry name" value="PBS_lyase_HEAT"/>
</dbReference>
<dbReference type="KEGG" id="pfer:IRI77_10570"/>
<dbReference type="Proteomes" id="UP000593892">
    <property type="component" value="Chromosome"/>
</dbReference>
<reference evidence="1 2" key="1">
    <citation type="submission" date="2020-10" db="EMBL/GenBank/DDBJ databases">
        <title>Complete genome sequence of Paludibaculum fermentans P105T, a facultatively anaerobic acidobacterium capable of dissimilatory Fe(III) reduction.</title>
        <authorList>
            <person name="Dedysh S.N."/>
            <person name="Beletsky A.V."/>
            <person name="Kulichevskaya I.S."/>
            <person name="Mardanov A.V."/>
            <person name="Ravin N.V."/>
        </authorList>
    </citation>
    <scope>NUCLEOTIDE SEQUENCE [LARGE SCALE GENOMIC DNA]</scope>
    <source>
        <strain evidence="1 2">P105</strain>
    </source>
</reference>
<dbReference type="Gene3D" id="1.25.10.10">
    <property type="entry name" value="Leucine-rich Repeat Variant"/>
    <property type="match status" value="2"/>
</dbReference>
<dbReference type="Pfam" id="PF13646">
    <property type="entry name" value="HEAT_2"/>
    <property type="match status" value="1"/>
</dbReference>
<dbReference type="AlphaFoldDB" id="A0A7S7NV51"/>
<protein>
    <submittedName>
        <fullName evidence="1">HEAT repeat domain-containing protein</fullName>
    </submittedName>
</protein>
<keyword evidence="2" id="KW-1185">Reference proteome</keyword>
<dbReference type="EMBL" id="CP063849">
    <property type="protein sequence ID" value="QOY90372.1"/>
    <property type="molecule type" value="Genomic_DNA"/>
</dbReference>
<gene>
    <name evidence="1" type="ORF">IRI77_10570</name>
</gene>
<dbReference type="SMART" id="SM00567">
    <property type="entry name" value="EZ_HEAT"/>
    <property type="match status" value="4"/>
</dbReference>
<organism evidence="1 2">
    <name type="scientific">Paludibaculum fermentans</name>
    <dbReference type="NCBI Taxonomy" id="1473598"/>
    <lineage>
        <taxon>Bacteria</taxon>
        <taxon>Pseudomonadati</taxon>
        <taxon>Acidobacteriota</taxon>
        <taxon>Terriglobia</taxon>
        <taxon>Bryobacterales</taxon>
        <taxon>Bryobacteraceae</taxon>
        <taxon>Paludibaculum</taxon>
    </lineage>
</organism>
<dbReference type="PANTHER" id="PTHR12697">
    <property type="entry name" value="PBS LYASE HEAT-LIKE PROTEIN"/>
    <property type="match status" value="1"/>
</dbReference>
<dbReference type="PANTHER" id="PTHR12697:SF5">
    <property type="entry name" value="DEOXYHYPUSINE HYDROXYLASE"/>
    <property type="match status" value="1"/>
</dbReference>
<accession>A0A7S7NV51</accession>
<name>A0A7S7NV51_PALFE</name>
<dbReference type="GO" id="GO:0016491">
    <property type="term" value="F:oxidoreductase activity"/>
    <property type="evidence" value="ECO:0007669"/>
    <property type="project" value="TreeGrafter"/>
</dbReference>
<evidence type="ECO:0000313" key="1">
    <source>
        <dbReference type="EMBL" id="QOY90372.1"/>
    </source>
</evidence>